<dbReference type="InterPro" id="IPR001608">
    <property type="entry name" value="Ala_racemase_N"/>
</dbReference>
<dbReference type="PANTHER" id="PTHR28004:SF2">
    <property type="entry name" value="D-SERINE DEHYDRATASE"/>
    <property type="match status" value="1"/>
</dbReference>
<dbReference type="SUPFAM" id="SSF51419">
    <property type="entry name" value="PLP-binding barrel"/>
    <property type="match status" value="1"/>
</dbReference>
<reference evidence="5" key="1">
    <citation type="submission" date="2016-10" db="EMBL/GenBank/DDBJ databases">
        <authorList>
            <person name="Varghese N."/>
            <person name="Submissions S."/>
        </authorList>
    </citation>
    <scope>NUCLEOTIDE SEQUENCE [LARGE SCALE GENOMIC DNA]</scope>
    <source>
        <strain evidence="5">DSM 18733</strain>
    </source>
</reference>
<dbReference type="InterPro" id="IPR051466">
    <property type="entry name" value="D-amino_acid_metab_enzyme"/>
</dbReference>
<dbReference type="GO" id="GO:0008721">
    <property type="term" value="F:D-serine ammonia-lyase activity"/>
    <property type="evidence" value="ECO:0007669"/>
    <property type="project" value="TreeGrafter"/>
</dbReference>
<dbReference type="Gene3D" id="3.20.20.10">
    <property type="entry name" value="Alanine racemase"/>
    <property type="match status" value="1"/>
</dbReference>
<dbReference type="InterPro" id="IPR026956">
    <property type="entry name" value="D-ser_dehydrat-like_dom"/>
</dbReference>
<keyword evidence="2" id="KW-0456">Lyase</keyword>
<comment type="similarity">
    <text evidence="1">Belongs to the DSD1 family.</text>
</comment>
<accession>A0A1H7QEC5</accession>
<dbReference type="Gene3D" id="2.40.37.20">
    <property type="entry name" value="D-serine dehydratase-like domain"/>
    <property type="match status" value="1"/>
</dbReference>
<dbReference type="Pfam" id="PF01168">
    <property type="entry name" value="Ala_racemase_N"/>
    <property type="match status" value="1"/>
</dbReference>
<evidence type="ECO:0000256" key="2">
    <source>
        <dbReference type="ARBA" id="ARBA00023239"/>
    </source>
</evidence>
<dbReference type="RefSeq" id="WP_093324760.1">
    <property type="nucleotide sequence ID" value="NZ_FOAF01000002.1"/>
</dbReference>
<dbReference type="EMBL" id="FOAF01000002">
    <property type="protein sequence ID" value="SEL46179.1"/>
    <property type="molecule type" value="Genomic_DNA"/>
</dbReference>
<evidence type="ECO:0000313" key="5">
    <source>
        <dbReference type="Proteomes" id="UP000199421"/>
    </source>
</evidence>
<proteinExistence type="inferred from homology"/>
<dbReference type="InterPro" id="IPR042208">
    <property type="entry name" value="D-ser_dehydrat-like_sf"/>
</dbReference>
<keyword evidence="5" id="KW-1185">Reference proteome</keyword>
<evidence type="ECO:0000313" key="4">
    <source>
        <dbReference type="EMBL" id="SEL46179.1"/>
    </source>
</evidence>
<dbReference type="Proteomes" id="UP000199421">
    <property type="component" value="Unassembled WGS sequence"/>
</dbReference>
<organism evidence="4 5">
    <name type="scientific">Olivibacter domesticus</name>
    <name type="common">Pseudosphingobacterium domesticum</name>
    <dbReference type="NCBI Taxonomy" id="407022"/>
    <lineage>
        <taxon>Bacteria</taxon>
        <taxon>Pseudomonadati</taxon>
        <taxon>Bacteroidota</taxon>
        <taxon>Sphingobacteriia</taxon>
        <taxon>Sphingobacteriales</taxon>
        <taxon>Sphingobacteriaceae</taxon>
        <taxon>Olivibacter</taxon>
    </lineage>
</organism>
<evidence type="ECO:0000256" key="1">
    <source>
        <dbReference type="ARBA" id="ARBA00005323"/>
    </source>
</evidence>
<gene>
    <name evidence="4" type="ORF">SAMN05661044_02558</name>
</gene>
<name>A0A1H7QEC5_OLID1</name>
<dbReference type="OrthoDB" id="9788869at2"/>
<dbReference type="GO" id="GO:0036088">
    <property type="term" value="P:D-serine catabolic process"/>
    <property type="evidence" value="ECO:0007669"/>
    <property type="project" value="TreeGrafter"/>
</dbReference>
<dbReference type="SMART" id="SM01119">
    <property type="entry name" value="D-ser_dehydrat"/>
    <property type="match status" value="1"/>
</dbReference>
<dbReference type="PANTHER" id="PTHR28004">
    <property type="entry name" value="ZGC:162816-RELATED"/>
    <property type="match status" value="1"/>
</dbReference>
<evidence type="ECO:0000259" key="3">
    <source>
        <dbReference type="SMART" id="SM01119"/>
    </source>
</evidence>
<protein>
    <submittedName>
        <fullName evidence="4">D-serine deaminase, pyridoxal phosphate-dependent</fullName>
    </submittedName>
</protein>
<dbReference type="Pfam" id="PF14031">
    <property type="entry name" value="D-ser_dehydrat"/>
    <property type="match status" value="1"/>
</dbReference>
<dbReference type="STRING" id="407022.SAMN05661044_02558"/>
<dbReference type="CDD" id="cd06821">
    <property type="entry name" value="PLPDE_III_D-TA"/>
    <property type="match status" value="1"/>
</dbReference>
<dbReference type="AlphaFoldDB" id="A0A1H7QEC5"/>
<dbReference type="InterPro" id="IPR029066">
    <property type="entry name" value="PLP-binding_barrel"/>
</dbReference>
<sequence>MPYSNQQDWFVIKDIDQITSPSLVIYPDRVTENIQRLIKMSDAVERLQPHIKTCKSPAAIRLLQAAGISKFKCATIAEAELLGICEAADVLLAYQPVGPNILRFVKLMLTFPKTSFSCLVDNLEIALLLSKIAQENKLIIAVYIDINVGMNRTGILPEHAYTLISNCLALPNLKLTGLHCYDGHIHDSSLDERRRKCESYTAKIDQLKAWADQRYSKNLSVIAGGTPTFPIHINNKDVVCSPGTFIFWDKGYQELFAEQDFLPAALVVTRIISIIDDNKLCLDLGHKSIASENELTRRAFFLNAPDASVISHSEEHLVIEIADGHSFALGDVIYALPYHICPTVALYDKAFTIIDNHTDGAWNITARQRKLTI</sequence>
<feature type="domain" description="D-serine dehydratase-like" evidence="3">
    <location>
        <begin position="264"/>
        <end position="355"/>
    </location>
</feature>